<gene>
    <name evidence="6" type="primary">101900122</name>
</gene>
<dbReference type="Gene3D" id="3.40.50.1460">
    <property type="match status" value="1"/>
</dbReference>
<accession>A0A1I8M1X4</accession>
<dbReference type="OrthoDB" id="6044770at2759"/>
<dbReference type="InterPro" id="IPR002138">
    <property type="entry name" value="Pept_C14_p10"/>
</dbReference>
<evidence type="ECO:0008006" key="7">
    <source>
        <dbReference type="Google" id="ProtNLM"/>
    </source>
</evidence>
<dbReference type="Pfam" id="PF23725">
    <property type="entry name" value="Dredd_N"/>
    <property type="match status" value="1"/>
</dbReference>
<evidence type="ECO:0000259" key="4">
    <source>
        <dbReference type="PROSITE" id="PS50207"/>
    </source>
</evidence>
<dbReference type="InterPro" id="IPR011600">
    <property type="entry name" value="Pept_C14_caspase"/>
</dbReference>
<dbReference type="GO" id="GO:0006508">
    <property type="term" value="P:proteolysis"/>
    <property type="evidence" value="ECO:0007669"/>
    <property type="project" value="InterPro"/>
</dbReference>
<sequence>MAYRRKTLMDRINDIDIEDLQYVERDLCFYELVSLGFLLYGREKTTAEYILQKLIVLQQNPPQGKGLESTNSDILRKYATINSHTWQLNIIEALAIIRARKVLRKLGFVWQELRDIYLPHLPEISVHIHPMLKALYKICERLSTTQAGRMVMKINERHLQREAHNLRFYDYEYLEVFLLFWITRDVISIGNQNLQGVDVLNLKAYFKENDLDSMKAILDDTINHNFGRRDNVVASDSNGGRPGPIYGHIGGAVTATPGAAGMANGRPDGDANQDSGAVMDSLDMHSGEQQQQPGVQEANNSPSTEEIHEEFDHTERYLIRTKHAGYVLIINQSDFYLDTNPEFKELLPERPFKKQRAGTDVDRDKLKELFSSFGYTPVVCNNLTHEEMQNTIRDTVQRSLLRDSLIVCILTHGMEGVVYGCNSVPVSINQIKTIMADDSLRGKPKLLIIQACQKNIAPVDTSISNSKRNLEVDTYADMLTAMSSIPGTEALRHTISGSWFIDSLYKLTNKWCSRKHMLDILTSVTADVAKRRDKQDYMLPIMSSTLRKDFFLPPRI</sequence>
<dbReference type="KEGG" id="mde:101900122"/>
<dbReference type="PROSITE" id="PS50207">
    <property type="entry name" value="CASPASE_P10"/>
    <property type="match status" value="1"/>
</dbReference>
<dbReference type="InterPro" id="IPR015917">
    <property type="entry name" value="Pept_C14A"/>
</dbReference>
<evidence type="ECO:0000259" key="5">
    <source>
        <dbReference type="PROSITE" id="PS50208"/>
    </source>
</evidence>
<dbReference type="PANTHER" id="PTHR22576">
    <property type="entry name" value="MUCOSA ASSOCIATED LYMPHOID TISSUE LYMPHOMA TRANSLOCATION PROTEIN 1/PARACASPASE"/>
    <property type="match status" value="1"/>
</dbReference>
<dbReference type="SUPFAM" id="SSF52129">
    <property type="entry name" value="Caspase-like"/>
    <property type="match status" value="1"/>
</dbReference>
<dbReference type="EnsemblMetazoa" id="MDOA000407-RA">
    <property type="protein sequence ID" value="MDOA000407-PA"/>
    <property type="gene ID" value="MDOA000407"/>
</dbReference>
<dbReference type="InterPro" id="IPR001309">
    <property type="entry name" value="Pept_C14_p20"/>
</dbReference>
<dbReference type="VEuPathDB" id="VectorBase:MDOMA2_003315"/>
<dbReference type="eggNOG" id="KOG3573">
    <property type="taxonomic scope" value="Eukaryota"/>
</dbReference>
<dbReference type="RefSeq" id="XP_005174928.2">
    <property type="nucleotide sequence ID" value="XM_005174871.4"/>
</dbReference>
<feature type="domain" description="Caspase family p10" evidence="4">
    <location>
        <begin position="468"/>
        <end position="554"/>
    </location>
</feature>
<reference evidence="6" key="1">
    <citation type="submission" date="2020-05" db="UniProtKB">
        <authorList>
            <consortium name="EnsemblMetazoa"/>
        </authorList>
    </citation>
    <scope>IDENTIFICATION</scope>
    <source>
        <strain evidence="6">Aabys</strain>
    </source>
</reference>
<name>A0A1I8M1X4_MUSDO</name>
<dbReference type="AlphaFoldDB" id="A0A1I8M1X4"/>
<dbReference type="Pfam" id="PF23724">
    <property type="entry name" value="Dredd_2nd"/>
    <property type="match status" value="1"/>
</dbReference>
<dbReference type="InterPro" id="IPR052039">
    <property type="entry name" value="Caspase-related_regulators"/>
</dbReference>
<comment type="similarity">
    <text evidence="1 2">Belongs to the peptidase C14A family.</text>
</comment>
<evidence type="ECO:0000256" key="3">
    <source>
        <dbReference type="SAM" id="MobiDB-lite"/>
    </source>
</evidence>
<evidence type="ECO:0000256" key="1">
    <source>
        <dbReference type="ARBA" id="ARBA00010134"/>
    </source>
</evidence>
<dbReference type="SMART" id="SM00115">
    <property type="entry name" value="CASc"/>
    <property type="match status" value="1"/>
</dbReference>
<dbReference type="GO" id="GO:0004197">
    <property type="term" value="F:cysteine-type endopeptidase activity"/>
    <property type="evidence" value="ECO:0007669"/>
    <property type="project" value="InterPro"/>
</dbReference>
<dbReference type="Pfam" id="PF00656">
    <property type="entry name" value="Peptidase_C14"/>
    <property type="match status" value="1"/>
</dbReference>
<dbReference type="PANTHER" id="PTHR22576:SF41">
    <property type="entry name" value="CASPASE 14, APOPTOSIS-RELATED CYSTEINE PEPTIDASE"/>
    <property type="match status" value="1"/>
</dbReference>
<dbReference type="PRINTS" id="PR00376">
    <property type="entry name" value="IL1BCENZYME"/>
</dbReference>
<feature type="compositionally biased region" description="Polar residues" evidence="3">
    <location>
        <begin position="287"/>
        <end position="304"/>
    </location>
</feature>
<feature type="domain" description="Caspase family p20" evidence="5">
    <location>
        <begin position="323"/>
        <end position="456"/>
    </location>
</feature>
<dbReference type="InterPro" id="IPR056260">
    <property type="entry name" value="Dredd_2nd"/>
</dbReference>
<proteinExistence type="inferred from homology"/>
<dbReference type="PROSITE" id="PS50208">
    <property type="entry name" value="CASPASE_P20"/>
    <property type="match status" value="1"/>
</dbReference>
<evidence type="ECO:0000256" key="2">
    <source>
        <dbReference type="RuleBase" id="RU003971"/>
    </source>
</evidence>
<evidence type="ECO:0000313" key="6">
    <source>
        <dbReference type="EnsemblMetazoa" id="MDOA000407-PA"/>
    </source>
</evidence>
<dbReference type="InterPro" id="IPR029030">
    <property type="entry name" value="Caspase-like_dom_sf"/>
</dbReference>
<organism evidence="6">
    <name type="scientific">Musca domestica</name>
    <name type="common">House fly</name>
    <dbReference type="NCBI Taxonomy" id="7370"/>
    <lineage>
        <taxon>Eukaryota</taxon>
        <taxon>Metazoa</taxon>
        <taxon>Ecdysozoa</taxon>
        <taxon>Arthropoda</taxon>
        <taxon>Hexapoda</taxon>
        <taxon>Insecta</taxon>
        <taxon>Pterygota</taxon>
        <taxon>Neoptera</taxon>
        <taxon>Endopterygota</taxon>
        <taxon>Diptera</taxon>
        <taxon>Brachycera</taxon>
        <taxon>Muscomorpha</taxon>
        <taxon>Muscoidea</taxon>
        <taxon>Muscidae</taxon>
        <taxon>Musca</taxon>
    </lineage>
</organism>
<feature type="region of interest" description="Disordered" evidence="3">
    <location>
        <begin position="257"/>
        <end position="309"/>
    </location>
</feature>
<dbReference type="VEuPathDB" id="VectorBase:MDOA000407"/>
<dbReference type="InterPro" id="IPR056259">
    <property type="entry name" value="Dredd_N"/>
</dbReference>
<protein>
    <recommendedName>
        <fullName evidence="7">Caspase</fullName>
    </recommendedName>
</protein>
<dbReference type="STRING" id="7370.A0A1I8M1X4"/>